<dbReference type="CDD" id="cd09176">
    <property type="entry name" value="PLDc_unchar6"/>
    <property type="match status" value="1"/>
</dbReference>
<dbReference type="EMBL" id="BTPE01000009">
    <property type="protein sequence ID" value="GMQ34419.1"/>
    <property type="molecule type" value="Genomic_DNA"/>
</dbReference>
<comment type="caution">
    <text evidence="2">The sequence shown here is derived from an EMBL/GenBank/DDBJ whole genome shotgun (WGS) entry which is preliminary data.</text>
</comment>
<dbReference type="InterPro" id="IPR001736">
    <property type="entry name" value="PLipase_D/transphosphatidylase"/>
</dbReference>
<dbReference type="Pfam" id="PF13091">
    <property type="entry name" value="PLDc_2"/>
    <property type="match status" value="1"/>
</dbReference>
<dbReference type="InterPro" id="IPR059166">
    <property type="entry name" value="PLD-like_cat"/>
</dbReference>
<feature type="domain" description="PLD phosphodiesterase" evidence="1">
    <location>
        <begin position="84"/>
        <end position="107"/>
    </location>
</feature>
<name>A0ABQ6Q2M0_9BACT</name>
<dbReference type="InterPro" id="IPR025202">
    <property type="entry name" value="PLD-like_dom"/>
</dbReference>
<dbReference type="Gene3D" id="3.30.870.10">
    <property type="entry name" value="Endonuclease Chain A"/>
    <property type="match status" value="1"/>
</dbReference>
<protein>
    <recommendedName>
        <fullName evidence="1">PLD phosphodiesterase domain-containing protein</fullName>
    </recommendedName>
</protein>
<accession>A0ABQ6Q2M0</accession>
<sequence length="379" mass="43802">MIKTIHENWLKIFKENLTGVLKVKIISPFISEIMVNHLLKEFKGDKIQVITRYNLNDFRSGVSSIKAVEKLLKNGAEIKGIQGLHAKIYLFDSNSVIITSANFTSGGFFNNREFGLITNDSQIVNSSESYFNKLWQIDPLLLNRNKLKDWILEINNYPQKINSQLDNLKDYGASYVEQVTKGRKYFIKFFGLGNDRADMNTLVEDNIRYGVAHYALSFSKTTNDRRPNRYRDGDIVFMAQLSRHSQNDYSIFARAVTIKHHRFRDVAGPEDFKHLDWIKDWPIFVRLKEVQFINGTYKDCPKMNDLINDLDFESFESTSRNHKNGSGNISPKSALRQKADIQLSEAGAIWLEESFEKAIQTKGAIPEDFINKFYRGIKL</sequence>
<proteinExistence type="predicted"/>
<dbReference type="PROSITE" id="PS50035">
    <property type="entry name" value="PLD"/>
    <property type="match status" value="1"/>
</dbReference>
<evidence type="ECO:0000313" key="2">
    <source>
        <dbReference type="EMBL" id="GMQ34419.1"/>
    </source>
</evidence>
<dbReference type="RefSeq" id="WP_338229245.1">
    <property type="nucleotide sequence ID" value="NZ_BTPE01000009.1"/>
</dbReference>
<keyword evidence="3" id="KW-1185">Reference proteome</keyword>
<reference evidence="2 3" key="1">
    <citation type="submission" date="2023-08" db="EMBL/GenBank/DDBJ databases">
        <title>Draft genome sequence of Algoriphagus taiwanensis.</title>
        <authorList>
            <person name="Takatani N."/>
            <person name="Hosokawa M."/>
            <person name="Sawabe T."/>
        </authorList>
    </citation>
    <scope>NUCLEOTIDE SEQUENCE [LARGE SCALE GENOMIC DNA]</scope>
    <source>
        <strain evidence="2 3">JCM 19755</strain>
    </source>
</reference>
<dbReference type="Proteomes" id="UP001307705">
    <property type="component" value="Unassembled WGS sequence"/>
</dbReference>
<dbReference type="SUPFAM" id="SSF56024">
    <property type="entry name" value="Phospholipase D/nuclease"/>
    <property type="match status" value="1"/>
</dbReference>
<organism evidence="2 3">
    <name type="scientific">Algoriphagus taiwanensis</name>
    <dbReference type="NCBI Taxonomy" id="1445656"/>
    <lineage>
        <taxon>Bacteria</taxon>
        <taxon>Pseudomonadati</taxon>
        <taxon>Bacteroidota</taxon>
        <taxon>Cytophagia</taxon>
        <taxon>Cytophagales</taxon>
        <taxon>Cyclobacteriaceae</taxon>
        <taxon>Algoriphagus</taxon>
    </lineage>
</organism>
<evidence type="ECO:0000259" key="1">
    <source>
        <dbReference type="PROSITE" id="PS50035"/>
    </source>
</evidence>
<gene>
    <name evidence="2" type="ORF">Ataiwa_26910</name>
</gene>
<evidence type="ECO:0000313" key="3">
    <source>
        <dbReference type="Proteomes" id="UP001307705"/>
    </source>
</evidence>